<protein>
    <submittedName>
        <fullName evidence="3">Uncharacterized protein</fullName>
    </submittedName>
</protein>
<feature type="compositionally biased region" description="Basic residues" evidence="1">
    <location>
        <begin position="816"/>
        <end position="825"/>
    </location>
</feature>
<dbReference type="OrthoDB" id="2436652at2759"/>
<feature type="compositionally biased region" description="Basic and acidic residues" evidence="1">
    <location>
        <begin position="501"/>
        <end position="511"/>
    </location>
</feature>
<feature type="compositionally biased region" description="Low complexity" evidence="1">
    <location>
        <begin position="197"/>
        <end position="224"/>
    </location>
</feature>
<feature type="compositionally biased region" description="Basic and acidic residues" evidence="1">
    <location>
        <begin position="667"/>
        <end position="680"/>
    </location>
</feature>
<dbReference type="Proteomes" id="UP000738359">
    <property type="component" value="Unassembled WGS sequence"/>
</dbReference>
<keyword evidence="2" id="KW-1133">Transmembrane helix</keyword>
<feature type="compositionally biased region" description="Basic and acidic residues" evidence="1">
    <location>
        <begin position="239"/>
        <end position="252"/>
    </location>
</feature>
<feature type="region of interest" description="Disordered" evidence="1">
    <location>
        <begin position="1653"/>
        <end position="1681"/>
    </location>
</feature>
<feature type="region of interest" description="Disordered" evidence="1">
    <location>
        <begin position="305"/>
        <end position="343"/>
    </location>
</feature>
<feature type="region of interest" description="Disordered" evidence="1">
    <location>
        <begin position="1566"/>
        <end position="1636"/>
    </location>
</feature>
<feature type="region of interest" description="Disordered" evidence="1">
    <location>
        <begin position="1322"/>
        <end position="1411"/>
    </location>
</feature>
<sequence>METKLKQHAQNIVDTLYDWLFDNSRAYHDPSPYATACVKPYANGEDTSGGSLGYGASGYASIVRDKVAAAASSASSAAASLTSHPRLHQSAGVSETLQQLTDPAFWRNLSPTAAWDSFIKERASYVHELQSRLGWEHLTRLAERWEVEPRIVVLLMLLPVILLLLSSCVFMGAGHTTDDGPPPHQGSRHGKRADPFQASHDNADSASSSSSKQGNSSSGASSSGSGKGSKSRHGSKKGGAQDRSADNFESSKMHASMPKGSVTDGGSKAAMLGSIGFRGAELQHFLPIDIYAAMGIAQPGDRKLESRDAASLNRAAGKGLSSKRSSSQAKNAQTTVRQDDNLVSSIMEDVVGPSDSQQEQAEIDLDNHEEYEDDVLDGNVPASKTGNSGAKKALGPTSKKMEYGERSPVHAKAGKGGSTLSALNRGSSSKKQGHQESNQQQQSYAPEQDHRDKQGAGPAGPDSGSSIKTSVPISRTRVPRAHSFKEADRHRHQPHISSRANNKDLFGRHPVENQVDGGDYQVSHQYSLAFKIMDFAQRNSVMKNLDAISGGVLSTAMATLAAGTAIAESSTNAWKGDFTTALDVSNLKTSFDQAMVEGGLEGSGIDQDNNWDLRSIASRFSISSERPVSTARRFSVEDISVGPRTKYAIYSDPPQRSKVQVTDDEAPVNHDPKESDENVKVIDYQSYNKSTGKAAKNGAGKSPTVPRSKVQDSDHEGPVNHDAMKPDEDVKILDHRAHETSSEATTQNEGSKNPSAKSAAGVDSGNATVKATKTDAASRLDWGNAVPEVASPKSNEMTQSSGGSSAKSGAQSGKGAPKHNSKKAAQKAGPATKAGTSAKQAFDSVITISQDKLGATASDLHEKRVHADDQVHAAAQGSKTVVRSAQDSVKKLVGTAKHGTKATVQHAEDHAVKTISDVEKAVDFARDTAEKAIDTAADIMEASARAVEGPSKTIGSDIRTTIHDTKRNARSARKAARKAKNALIEDAMDSRKKIAQGAHHIAHEARDTLRAGQETVRPATGIAQYAKDTVIGLAGNVVQSAANQARSAMDSVVGTTKKTLWSTVVEPVKVVEHMVESTVEIGLGTVDAAIQGAREAAEKRNQEDIAAAHGTKVNTDGSRVNTKRSKDIDSQDLDGRRRDQGASNHAPAIASTPVHSDQVIQDDKAIHTQKAPTSKKARRKAPKRQDMASAAQATTSDTQVDSKNSKDGSSQSPARAESSRDLLSSAKHYAGGLGDAASELVHAAQIAAQTLTVVKDNTSAFIDAASNDLQGLLSGPRHGHHEMHDELRDIKNEVKQKVHFHGISSSASSAAKKADLVAQDYYDSLPDPEAGPPPTRSLASADTAHRSQAAPGPTSGNKNSTKKATLDHEEYVFKDKDGNNVPVADVDEADMEGSDSDESDGSDDDREDKHGRLGTLISHAPEILHSAKAAATAMAARVADVSYENFDLAKHSLSDMVDNLTENLAGHEERDTPSEDDSESDQERGGGAVRVRGSVQQKSTQGPGAKLNAQLRSSTVPGGKVASSKEGVVSFFPNAAPTHIHFQDHAYKLDPTSRHIDKDGFTIAEDPQLEHKHGPTSQTETRQVKSTLDVAKAHSSAQSQLLPRQHEDTSSVSNAKSTTEPRVTTPRTHRAKISAHPTSGALTYSAAVKMNVDEGDHGPLVGRTEDHKSTHQHDHALPRSDADSLFQNQDIYDDYDQTHPLQQEYTLDQQGQKAPLVREARRDSGFDLLL</sequence>
<feature type="compositionally biased region" description="Low complexity" evidence="1">
    <location>
        <begin position="1187"/>
        <end position="1199"/>
    </location>
</feature>
<feature type="transmembrane region" description="Helical" evidence="2">
    <location>
        <begin position="151"/>
        <end position="173"/>
    </location>
</feature>
<evidence type="ECO:0000313" key="4">
    <source>
        <dbReference type="Proteomes" id="UP000738359"/>
    </source>
</evidence>
<proteinExistence type="predicted"/>
<feature type="compositionally biased region" description="Polar residues" evidence="1">
    <location>
        <begin position="742"/>
        <end position="756"/>
    </location>
</feature>
<feature type="region of interest" description="Disordered" evidence="1">
    <location>
        <begin position="176"/>
        <end position="265"/>
    </location>
</feature>
<evidence type="ECO:0000313" key="3">
    <source>
        <dbReference type="EMBL" id="KAF9957342.1"/>
    </source>
</evidence>
<feature type="region of interest" description="Disordered" evidence="1">
    <location>
        <begin position="1100"/>
        <end position="1221"/>
    </location>
</feature>
<keyword evidence="4" id="KW-1185">Reference proteome</keyword>
<feature type="compositionally biased region" description="Low complexity" evidence="1">
    <location>
        <begin position="455"/>
        <end position="466"/>
    </location>
</feature>
<feature type="region of interest" description="Disordered" evidence="1">
    <location>
        <begin position="375"/>
        <end position="512"/>
    </location>
</feature>
<feature type="compositionally biased region" description="Acidic residues" evidence="1">
    <location>
        <begin position="1385"/>
        <end position="1406"/>
    </location>
</feature>
<name>A0A9P6J140_MORAP</name>
<feature type="region of interest" description="Disordered" evidence="1">
    <location>
        <begin position="1466"/>
        <end position="1507"/>
    </location>
</feature>
<keyword evidence="2" id="KW-0472">Membrane</keyword>
<accession>A0A9P6J140</accession>
<feature type="compositionally biased region" description="Basic residues" evidence="1">
    <location>
        <begin position="1173"/>
        <end position="1182"/>
    </location>
</feature>
<feature type="compositionally biased region" description="Polar residues" evidence="1">
    <location>
        <begin position="322"/>
        <end position="343"/>
    </location>
</feature>
<dbReference type="EMBL" id="JAAAHY010000785">
    <property type="protein sequence ID" value="KAF9957342.1"/>
    <property type="molecule type" value="Genomic_DNA"/>
</dbReference>
<reference evidence="3" key="1">
    <citation type="journal article" date="2020" name="Fungal Divers.">
        <title>Resolving the Mortierellaceae phylogeny through synthesis of multi-gene phylogenetics and phylogenomics.</title>
        <authorList>
            <person name="Vandepol N."/>
            <person name="Liber J."/>
            <person name="Desiro A."/>
            <person name="Na H."/>
            <person name="Kennedy M."/>
            <person name="Barry K."/>
            <person name="Grigoriev I.V."/>
            <person name="Miller A.N."/>
            <person name="O'Donnell K."/>
            <person name="Stajich J.E."/>
            <person name="Bonito G."/>
        </authorList>
    </citation>
    <scope>NUCLEOTIDE SEQUENCE</scope>
    <source>
        <strain evidence="3">CK1249</strain>
    </source>
</reference>
<evidence type="ECO:0000256" key="1">
    <source>
        <dbReference type="SAM" id="MobiDB-lite"/>
    </source>
</evidence>
<feature type="compositionally biased region" description="Basic and acidic residues" evidence="1">
    <location>
        <begin position="1124"/>
        <end position="1140"/>
    </location>
</feature>
<feature type="compositionally biased region" description="Basic and acidic residues" evidence="1">
    <location>
        <begin position="709"/>
        <end position="741"/>
    </location>
</feature>
<organism evidence="3 4">
    <name type="scientific">Mortierella alpina</name>
    <name type="common">Oleaginous fungus</name>
    <name type="synonym">Mortierella renispora</name>
    <dbReference type="NCBI Taxonomy" id="64518"/>
    <lineage>
        <taxon>Eukaryota</taxon>
        <taxon>Fungi</taxon>
        <taxon>Fungi incertae sedis</taxon>
        <taxon>Mucoromycota</taxon>
        <taxon>Mortierellomycotina</taxon>
        <taxon>Mortierellomycetes</taxon>
        <taxon>Mortierellales</taxon>
        <taxon>Mortierellaceae</taxon>
        <taxon>Mortierella</taxon>
    </lineage>
</organism>
<evidence type="ECO:0000256" key="2">
    <source>
        <dbReference type="SAM" id="Phobius"/>
    </source>
</evidence>
<feature type="compositionally biased region" description="Low complexity" evidence="1">
    <location>
        <begin position="799"/>
        <end position="815"/>
    </location>
</feature>
<comment type="caution">
    <text evidence="3">The sequence shown here is derived from an EMBL/GenBank/DDBJ whole genome shotgun (WGS) entry which is preliminary data.</text>
</comment>
<feature type="compositionally biased region" description="Basic and acidic residues" evidence="1">
    <location>
        <begin position="399"/>
        <end position="408"/>
    </location>
</feature>
<feature type="compositionally biased region" description="Basic and acidic residues" evidence="1">
    <location>
        <begin position="1364"/>
        <end position="1378"/>
    </location>
</feature>
<gene>
    <name evidence="3" type="ORF">BGZ70_009541</name>
</gene>
<feature type="compositionally biased region" description="Polar residues" evidence="1">
    <location>
        <begin position="1354"/>
        <end position="1363"/>
    </location>
</feature>
<feature type="compositionally biased region" description="Polar residues" evidence="1">
    <location>
        <begin position="1610"/>
        <end position="1626"/>
    </location>
</feature>
<feature type="region of interest" description="Disordered" evidence="1">
    <location>
        <begin position="647"/>
        <end position="838"/>
    </location>
</feature>
<feature type="compositionally biased region" description="Polar residues" evidence="1">
    <location>
        <begin position="1575"/>
        <end position="1586"/>
    </location>
</feature>
<feature type="compositionally biased region" description="Polar residues" evidence="1">
    <location>
        <begin position="418"/>
        <end position="430"/>
    </location>
</feature>
<keyword evidence="2" id="KW-0812">Transmembrane</keyword>